<dbReference type="PROSITE" id="PS50939">
    <property type="entry name" value="CYTOCHROME_B561"/>
    <property type="match status" value="1"/>
</dbReference>
<feature type="transmembrane region" description="Helical" evidence="8">
    <location>
        <begin position="283"/>
        <end position="301"/>
    </location>
</feature>
<dbReference type="CDD" id="cd09630">
    <property type="entry name" value="CDH_like_cytochrome"/>
    <property type="match status" value="1"/>
</dbReference>
<keyword evidence="4" id="KW-0249">Electron transport</keyword>
<feature type="transmembrane region" description="Helical" evidence="8">
    <location>
        <begin position="321"/>
        <end position="342"/>
    </location>
</feature>
<evidence type="ECO:0000313" key="12">
    <source>
        <dbReference type="Proteomes" id="UP000235672"/>
    </source>
</evidence>
<evidence type="ECO:0000256" key="2">
    <source>
        <dbReference type="ARBA" id="ARBA00022448"/>
    </source>
</evidence>
<organism evidence="11 12">
    <name type="scientific">Hyaloscypha hepaticicola</name>
    <dbReference type="NCBI Taxonomy" id="2082293"/>
    <lineage>
        <taxon>Eukaryota</taxon>
        <taxon>Fungi</taxon>
        <taxon>Dikarya</taxon>
        <taxon>Ascomycota</taxon>
        <taxon>Pezizomycotina</taxon>
        <taxon>Leotiomycetes</taxon>
        <taxon>Helotiales</taxon>
        <taxon>Hyaloscyphaceae</taxon>
        <taxon>Hyaloscypha</taxon>
    </lineage>
</organism>
<dbReference type="SMART" id="SM00664">
    <property type="entry name" value="DoH"/>
    <property type="match status" value="1"/>
</dbReference>
<dbReference type="Pfam" id="PF03188">
    <property type="entry name" value="Cytochrom_B561"/>
    <property type="match status" value="1"/>
</dbReference>
<evidence type="ECO:0000313" key="11">
    <source>
        <dbReference type="EMBL" id="PMD25288.1"/>
    </source>
</evidence>
<dbReference type="Gene3D" id="2.60.40.1210">
    <property type="entry name" value="Cellobiose dehydrogenase, cytochrome domain"/>
    <property type="match status" value="1"/>
</dbReference>
<accession>A0A2J6QGD4</accession>
<feature type="chain" id="PRO_5014463501" evidence="9">
    <location>
        <begin position="21"/>
        <end position="436"/>
    </location>
</feature>
<feature type="transmembrane region" description="Helical" evidence="8">
    <location>
        <begin position="348"/>
        <end position="367"/>
    </location>
</feature>
<feature type="region of interest" description="Disordered" evidence="7">
    <location>
        <begin position="417"/>
        <end position="436"/>
    </location>
</feature>
<protein>
    <submittedName>
        <fullName evidence="11">Iron reductase domain protein</fullName>
    </submittedName>
</protein>
<dbReference type="InterPro" id="IPR005018">
    <property type="entry name" value="DOMON_domain"/>
</dbReference>
<gene>
    <name evidence="11" type="ORF">NA56DRAFT_430208</name>
</gene>
<dbReference type="SUPFAM" id="SSF49344">
    <property type="entry name" value="CBD9-like"/>
    <property type="match status" value="1"/>
</dbReference>
<evidence type="ECO:0000256" key="7">
    <source>
        <dbReference type="SAM" id="MobiDB-lite"/>
    </source>
</evidence>
<dbReference type="PANTHER" id="PTHR47797:SF1">
    <property type="entry name" value="CYTOCHROME B561 DOMAIN-CONTAINING PROTEIN-RELATED"/>
    <property type="match status" value="1"/>
</dbReference>
<dbReference type="CDD" id="cd08760">
    <property type="entry name" value="Cyt_b561_FRRS1_like"/>
    <property type="match status" value="1"/>
</dbReference>
<sequence>MVRINSRLAAVALLLTTTTAVSTQVASGFAASDGSIKFALNIPQNDASEDLYFSMQGSSSLSWMAIGMGNNRMDNTLMFMVYADSTGQNVTVSPRLSYGHTEPSYTNNVTITVQPGSGIANGNMTVHAICTRCRSWKGGSIDPTSTAQKFIFATGPDGSINSNSGSANIKRHASYGAFTMDLTKAVGAAGIPIIAMSDSAGTVQTQDKTDHDFSAPLHAVAMVGAFVILMPAGVLILRVFKSPRLHGWNQTVSAIVAVLGAMLGIYAGTMYNRSRNWNSAHQLFGTIIILAMIGQFVLGFMHHRIYKRTQAPTKLAPYHIWLGRVVIPAGIANGFLGFPLALNSKYNWALLALTLLMVIGFVPLWFWRYKRDANKMPLGMASDSDGYQSQPWNSGPSSSDINLGVYDGQQNYPPQPMNYPPPNYHYQNPQEGRQFV</sequence>
<evidence type="ECO:0000256" key="9">
    <source>
        <dbReference type="SAM" id="SignalP"/>
    </source>
</evidence>
<name>A0A2J6QGD4_9HELO</name>
<feature type="transmembrane region" description="Helical" evidence="8">
    <location>
        <begin position="252"/>
        <end position="271"/>
    </location>
</feature>
<evidence type="ECO:0000256" key="8">
    <source>
        <dbReference type="SAM" id="Phobius"/>
    </source>
</evidence>
<keyword evidence="2" id="KW-0813">Transport</keyword>
<dbReference type="GO" id="GO:0016020">
    <property type="term" value="C:membrane"/>
    <property type="evidence" value="ECO:0007669"/>
    <property type="project" value="UniProtKB-SubCell"/>
</dbReference>
<keyword evidence="9" id="KW-0732">Signal</keyword>
<feature type="transmembrane region" description="Helical" evidence="8">
    <location>
        <begin position="217"/>
        <end position="240"/>
    </location>
</feature>
<reference evidence="11 12" key="1">
    <citation type="submission" date="2016-05" db="EMBL/GenBank/DDBJ databases">
        <title>A degradative enzymes factory behind the ericoid mycorrhizal symbiosis.</title>
        <authorList>
            <consortium name="DOE Joint Genome Institute"/>
            <person name="Martino E."/>
            <person name="Morin E."/>
            <person name="Grelet G."/>
            <person name="Kuo A."/>
            <person name="Kohler A."/>
            <person name="Daghino S."/>
            <person name="Barry K."/>
            <person name="Choi C."/>
            <person name="Cichocki N."/>
            <person name="Clum A."/>
            <person name="Copeland A."/>
            <person name="Hainaut M."/>
            <person name="Haridas S."/>
            <person name="Labutti K."/>
            <person name="Lindquist E."/>
            <person name="Lipzen A."/>
            <person name="Khouja H.-R."/>
            <person name="Murat C."/>
            <person name="Ohm R."/>
            <person name="Olson A."/>
            <person name="Spatafora J."/>
            <person name="Veneault-Fourrey C."/>
            <person name="Henrissat B."/>
            <person name="Grigoriev I."/>
            <person name="Martin F."/>
            <person name="Perotto S."/>
        </authorList>
    </citation>
    <scope>NUCLEOTIDE SEQUENCE [LARGE SCALE GENOMIC DNA]</scope>
    <source>
        <strain evidence="11 12">UAMH 7357</strain>
    </source>
</reference>
<feature type="domain" description="Cytochrome b561" evidence="10">
    <location>
        <begin position="179"/>
        <end position="375"/>
    </location>
</feature>
<evidence type="ECO:0000259" key="10">
    <source>
        <dbReference type="PROSITE" id="PS50939"/>
    </source>
</evidence>
<keyword evidence="5 8" id="KW-1133">Transmembrane helix</keyword>
<evidence type="ECO:0000256" key="3">
    <source>
        <dbReference type="ARBA" id="ARBA00022692"/>
    </source>
</evidence>
<dbReference type="InterPro" id="IPR006593">
    <property type="entry name" value="Cyt_b561/ferric_Rdtase_TM"/>
</dbReference>
<dbReference type="Pfam" id="PF16010">
    <property type="entry name" value="CDH-cyt"/>
    <property type="match status" value="1"/>
</dbReference>
<feature type="signal peptide" evidence="9">
    <location>
        <begin position="1"/>
        <end position="20"/>
    </location>
</feature>
<evidence type="ECO:0000256" key="6">
    <source>
        <dbReference type="ARBA" id="ARBA00023136"/>
    </source>
</evidence>
<dbReference type="SMART" id="SM00665">
    <property type="entry name" value="B561"/>
    <property type="match status" value="1"/>
</dbReference>
<dbReference type="AlphaFoldDB" id="A0A2J6QGD4"/>
<dbReference type="EMBL" id="KZ613470">
    <property type="protein sequence ID" value="PMD25288.1"/>
    <property type="molecule type" value="Genomic_DNA"/>
</dbReference>
<dbReference type="STRING" id="1745343.A0A2J6QGD4"/>
<keyword evidence="6 8" id="KW-0472">Membrane</keyword>
<comment type="subcellular location">
    <subcellularLocation>
        <location evidence="1">Membrane</location>
    </subcellularLocation>
</comment>
<evidence type="ECO:0000256" key="4">
    <source>
        <dbReference type="ARBA" id="ARBA00022982"/>
    </source>
</evidence>
<dbReference type="InterPro" id="IPR015920">
    <property type="entry name" value="Cellobiose_DH-like_cyt"/>
</dbReference>
<evidence type="ECO:0000256" key="1">
    <source>
        <dbReference type="ARBA" id="ARBA00004370"/>
    </source>
</evidence>
<keyword evidence="12" id="KW-1185">Reference proteome</keyword>
<keyword evidence="3 8" id="KW-0812">Transmembrane</keyword>
<dbReference type="OrthoDB" id="19261at2759"/>
<proteinExistence type="predicted"/>
<dbReference type="Proteomes" id="UP000235672">
    <property type="component" value="Unassembled WGS sequence"/>
</dbReference>
<evidence type="ECO:0000256" key="5">
    <source>
        <dbReference type="ARBA" id="ARBA00022989"/>
    </source>
</evidence>
<dbReference type="PANTHER" id="PTHR47797">
    <property type="entry name" value="DEHYDROGENASE, PUTATIVE (AFU_ORTHOLOGUE AFUA_8G05805)-RELATED"/>
    <property type="match status" value="1"/>
</dbReference>